<reference evidence="3" key="1">
    <citation type="submission" date="2018-05" db="EMBL/GenBank/DDBJ databases">
        <title>Draft genome of Mucuna pruriens seed.</title>
        <authorList>
            <person name="Nnadi N.E."/>
            <person name="Vos R."/>
            <person name="Hasami M.H."/>
            <person name="Devisetty U.K."/>
            <person name="Aguiy J.C."/>
        </authorList>
    </citation>
    <scope>NUCLEOTIDE SEQUENCE [LARGE SCALE GENOMIC DNA]</scope>
    <source>
        <strain evidence="3">JCA_2017</strain>
    </source>
</reference>
<dbReference type="EMBL" id="QJKJ01015944">
    <property type="protein sequence ID" value="RDX61740.1"/>
    <property type="molecule type" value="Genomic_DNA"/>
</dbReference>
<accession>A0A371E6U8</accession>
<dbReference type="Proteomes" id="UP000257109">
    <property type="component" value="Unassembled WGS sequence"/>
</dbReference>
<evidence type="ECO:0000313" key="4">
    <source>
        <dbReference type="Proteomes" id="UP000257109"/>
    </source>
</evidence>
<evidence type="ECO:0000256" key="2">
    <source>
        <dbReference type="ARBA" id="ARBA00022679"/>
    </source>
</evidence>
<dbReference type="PANTHER" id="PTHR11926">
    <property type="entry name" value="GLUCOSYL/GLUCURONOSYL TRANSFERASES"/>
    <property type="match status" value="1"/>
</dbReference>
<dbReference type="GO" id="GO:0080043">
    <property type="term" value="F:quercetin 3-O-glucosyltransferase activity"/>
    <property type="evidence" value="ECO:0007669"/>
    <property type="project" value="TreeGrafter"/>
</dbReference>
<protein>
    <submittedName>
        <fullName evidence="3">UDP-glycosyltransferase 83A1</fullName>
    </submittedName>
</protein>
<proteinExistence type="inferred from homology"/>
<dbReference type="OrthoDB" id="5835829at2759"/>
<comment type="caution">
    <text evidence="3">The sequence shown here is derived from an EMBL/GenBank/DDBJ whole genome shotgun (WGS) entry which is preliminary data.</text>
</comment>
<dbReference type="CDD" id="cd03784">
    <property type="entry name" value="GT1_Gtf-like"/>
    <property type="match status" value="1"/>
</dbReference>
<organism evidence="3 4">
    <name type="scientific">Mucuna pruriens</name>
    <name type="common">Velvet bean</name>
    <name type="synonym">Dolichos pruriens</name>
    <dbReference type="NCBI Taxonomy" id="157652"/>
    <lineage>
        <taxon>Eukaryota</taxon>
        <taxon>Viridiplantae</taxon>
        <taxon>Streptophyta</taxon>
        <taxon>Embryophyta</taxon>
        <taxon>Tracheophyta</taxon>
        <taxon>Spermatophyta</taxon>
        <taxon>Magnoliopsida</taxon>
        <taxon>eudicotyledons</taxon>
        <taxon>Gunneridae</taxon>
        <taxon>Pentapetalae</taxon>
        <taxon>rosids</taxon>
        <taxon>fabids</taxon>
        <taxon>Fabales</taxon>
        <taxon>Fabaceae</taxon>
        <taxon>Papilionoideae</taxon>
        <taxon>50 kb inversion clade</taxon>
        <taxon>NPAAA clade</taxon>
        <taxon>indigoferoid/millettioid clade</taxon>
        <taxon>Phaseoleae</taxon>
        <taxon>Mucuna</taxon>
    </lineage>
</organism>
<name>A0A371E6U8_MUCPR</name>
<feature type="non-terminal residue" evidence="3">
    <location>
        <position position="1"/>
    </location>
</feature>
<evidence type="ECO:0000313" key="3">
    <source>
        <dbReference type="EMBL" id="RDX61740.1"/>
    </source>
</evidence>
<dbReference type="InterPro" id="IPR002213">
    <property type="entry name" value="UDP_glucos_trans"/>
</dbReference>
<comment type="similarity">
    <text evidence="1">Belongs to the UDP-glycosyltransferase family.</text>
</comment>
<evidence type="ECO:0000256" key="1">
    <source>
        <dbReference type="ARBA" id="ARBA00009995"/>
    </source>
</evidence>
<sequence>MVEQQHSLDDESLLRLVSIPDGLGPDDDRNEPGKLLDAVYSTMPTTLEKLIEDTHLNGDNRISFIVADLAMLWALEVGSKLGIKGAVFCPIAATMFALLCNLDKLLEDGIINSQGLLLTTEKTIPLSPNMPEMDPRNIFWLNMPGTKNGLNLMHITQTLNLTEWWLCNTTYELEPEVLNFVPKILPIGPLLRNYDHDNTNATARSLGQFWKEDLSCMSWLDQQPNCSVTYVAFGSITLFDQNQFNELALALDLTNRPFLWVVRPNNKMRYPYQFQGCKGKIIEWAPQQKVLNHPSIACFVSHCGWNSILEDQIYDKTYICDVLNVGVGLNSDENGLVSRWEIQKQLNQLHNDQNIRSRSSKLKEKLINNKVRSSDNFDKFVKWLKE</sequence>
<keyword evidence="4" id="KW-1185">Reference proteome</keyword>
<dbReference type="SUPFAM" id="SSF53756">
    <property type="entry name" value="UDP-Glycosyltransferase/glycogen phosphorylase"/>
    <property type="match status" value="1"/>
</dbReference>
<dbReference type="AlphaFoldDB" id="A0A371E6U8"/>
<dbReference type="GO" id="GO:0080044">
    <property type="term" value="F:quercetin 7-O-glucosyltransferase activity"/>
    <property type="evidence" value="ECO:0007669"/>
    <property type="project" value="TreeGrafter"/>
</dbReference>
<dbReference type="Gene3D" id="3.40.50.2000">
    <property type="entry name" value="Glycogen Phosphorylase B"/>
    <property type="match status" value="2"/>
</dbReference>
<keyword evidence="2" id="KW-0808">Transferase</keyword>
<dbReference type="PANTHER" id="PTHR11926:SF1530">
    <property type="entry name" value="EF-HAND DOMAIN-CONTAINING PROTEIN"/>
    <property type="match status" value="1"/>
</dbReference>
<dbReference type="Pfam" id="PF00201">
    <property type="entry name" value="UDPGT"/>
    <property type="match status" value="1"/>
</dbReference>
<gene>
    <name evidence="3" type="primary">UGT83A1</name>
    <name evidence="3" type="ORF">CR513_60005</name>
</gene>